<name>A0A409WYW1_9AGAR</name>
<evidence type="ECO:0000313" key="2">
    <source>
        <dbReference type="Proteomes" id="UP000284842"/>
    </source>
</evidence>
<sequence length="143" mass="15870">MCITIDTTSSLTTAALNYAPQPISAAVTEVMQTLLPLISTGSFLDEDVKQSLKDVKERFVQAVRYMSTMIKHTRGALNMVRTLMVTFGTQLSPSSTESGLRLVAENFLYGNACATDAYEQYKALRRDVESVRLVFLQFICSVK</sequence>
<comment type="caution">
    <text evidence="1">The sequence shown here is derived from an EMBL/GenBank/DDBJ whole genome shotgun (WGS) entry which is preliminary data.</text>
</comment>
<dbReference type="InParanoid" id="A0A409WYW1"/>
<reference evidence="1 2" key="1">
    <citation type="journal article" date="2018" name="Evol. Lett.">
        <title>Horizontal gene cluster transfer increased hallucinogenic mushroom diversity.</title>
        <authorList>
            <person name="Reynolds H.T."/>
            <person name="Vijayakumar V."/>
            <person name="Gluck-Thaler E."/>
            <person name="Korotkin H.B."/>
            <person name="Matheny P.B."/>
            <person name="Slot J.C."/>
        </authorList>
    </citation>
    <scope>NUCLEOTIDE SEQUENCE [LARGE SCALE GENOMIC DNA]</scope>
    <source>
        <strain evidence="1 2">2629</strain>
    </source>
</reference>
<dbReference type="Proteomes" id="UP000284842">
    <property type="component" value="Unassembled WGS sequence"/>
</dbReference>
<dbReference type="EMBL" id="NHTK01005005">
    <property type="protein sequence ID" value="PPQ83669.1"/>
    <property type="molecule type" value="Genomic_DNA"/>
</dbReference>
<gene>
    <name evidence="1" type="ORF">CVT24_003980</name>
</gene>
<keyword evidence="2" id="KW-1185">Reference proteome</keyword>
<protein>
    <submittedName>
        <fullName evidence="1">Uncharacterized protein</fullName>
    </submittedName>
</protein>
<evidence type="ECO:0000313" key="1">
    <source>
        <dbReference type="EMBL" id="PPQ83669.1"/>
    </source>
</evidence>
<organism evidence="1 2">
    <name type="scientific">Panaeolus cyanescens</name>
    <dbReference type="NCBI Taxonomy" id="181874"/>
    <lineage>
        <taxon>Eukaryota</taxon>
        <taxon>Fungi</taxon>
        <taxon>Dikarya</taxon>
        <taxon>Basidiomycota</taxon>
        <taxon>Agaricomycotina</taxon>
        <taxon>Agaricomycetes</taxon>
        <taxon>Agaricomycetidae</taxon>
        <taxon>Agaricales</taxon>
        <taxon>Agaricineae</taxon>
        <taxon>Galeropsidaceae</taxon>
        <taxon>Panaeolus</taxon>
    </lineage>
</organism>
<accession>A0A409WYW1</accession>
<proteinExistence type="predicted"/>
<dbReference type="AlphaFoldDB" id="A0A409WYW1"/>